<comment type="caution">
    <text evidence="6">The sequence shown here is derived from an EMBL/GenBank/DDBJ whole genome shotgun (WGS) entry which is preliminary data.</text>
</comment>
<proteinExistence type="inferred from homology"/>
<dbReference type="Gene3D" id="3.55.50.30">
    <property type="match status" value="1"/>
</dbReference>
<evidence type="ECO:0000256" key="4">
    <source>
        <dbReference type="PROSITE-ProRule" id="PRU01360"/>
    </source>
</evidence>
<evidence type="ECO:0000313" key="6">
    <source>
        <dbReference type="EMBL" id="PUV24523.1"/>
    </source>
</evidence>
<name>A0A363NUX7_9SPHI</name>
<dbReference type="AlphaFoldDB" id="A0A363NUX7"/>
<dbReference type="EMBL" id="QCXX01000003">
    <property type="protein sequence ID" value="PUV24523.1"/>
    <property type="molecule type" value="Genomic_DNA"/>
</dbReference>
<dbReference type="Gene3D" id="2.60.40.1120">
    <property type="entry name" value="Carboxypeptidase-like, regulatory domain"/>
    <property type="match status" value="1"/>
</dbReference>
<dbReference type="Proteomes" id="UP000250831">
    <property type="component" value="Unassembled WGS sequence"/>
</dbReference>
<dbReference type="InterPro" id="IPR011662">
    <property type="entry name" value="Secretin/TonB_short_N"/>
</dbReference>
<dbReference type="InterPro" id="IPR037066">
    <property type="entry name" value="Plug_dom_sf"/>
</dbReference>
<keyword evidence="3 4" id="KW-0998">Cell outer membrane</keyword>
<dbReference type="GO" id="GO:0009279">
    <property type="term" value="C:cell outer membrane"/>
    <property type="evidence" value="ECO:0007669"/>
    <property type="project" value="UniProtKB-SubCell"/>
</dbReference>
<dbReference type="OrthoDB" id="603589at2"/>
<dbReference type="InterPro" id="IPR012910">
    <property type="entry name" value="Plug_dom"/>
</dbReference>
<dbReference type="PROSITE" id="PS52016">
    <property type="entry name" value="TONB_DEPENDENT_REC_3"/>
    <property type="match status" value="1"/>
</dbReference>
<dbReference type="SUPFAM" id="SSF49464">
    <property type="entry name" value="Carboxypeptidase regulatory domain-like"/>
    <property type="match status" value="1"/>
</dbReference>
<dbReference type="Gene3D" id="2.170.130.10">
    <property type="entry name" value="TonB-dependent receptor, plug domain"/>
    <property type="match status" value="1"/>
</dbReference>
<evidence type="ECO:0000259" key="5">
    <source>
        <dbReference type="SMART" id="SM00965"/>
    </source>
</evidence>
<protein>
    <submittedName>
        <fullName evidence="6">SusC/RagA family TonB-linked outer membrane protein</fullName>
    </submittedName>
</protein>
<dbReference type="InterPro" id="IPR023996">
    <property type="entry name" value="TonB-dep_OMP_SusC/RagA"/>
</dbReference>
<comment type="similarity">
    <text evidence="4">Belongs to the TonB-dependent receptor family.</text>
</comment>
<dbReference type="InterPro" id="IPR023997">
    <property type="entry name" value="TonB-dep_OMP_SusC/RagA_CS"/>
</dbReference>
<comment type="subcellular location">
    <subcellularLocation>
        <location evidence="4">Cell outer membrane</location>
        <topology evidence="4">Multi-pass membrane protein</topology>
    </subcellularLocation>
</comment>
<dbReference type="InterPro" id="IPR008969">
    <property type="entry name" value="CarboxyPept-like_regulatory"/>
</dbReference>
<dbReference type="Pfam" id="PF07715">
    <property type="entry name" value="Plug"/>
    <property type="match status" value="1"/>
</dbReference>
<dbReference type="Pfam" id="PF13715">
    <property type="entry name" value="CarbopepD_reg_2"/>
    <property type="match status" value="1"/>
</dbReference>
<keyword evidence="2 4" id="KW-0472">Membrane</keyword>
<evidence type="ECO:0000256" key="3">
    <source>
        <dbReference type="ARBA" id="ARBA00023237"/>
    </source>
</evidence>
<gene>
    <name evidence="6" type="ORF">DCO56_14370</name>
</gene>
<evidence type="ECO:0000256" key="2">
    <source>
        <dbReference type="ARBA" id="ARBA00023136"/>
    </source>
</evidence>
<dbReference type="NCBIfam" id="TIGR04057">
    <property type="entry name" value="SusC_RagA_signa"/>
    <property type="match status" value="1"/>
</dbReference>
<keyword evidence="4" id="KW-0812">Transmembrane</keyword>
<keyword evidence="7" id="KW-1185">Reference proteome</keyword>
<dbReference type="FunFam" id="2.170.130.10:FF:000003">
    <property type="entry name" value="SusC/RagA family TonB-linked outer membrane protein"/>
    <property type="match status" value="1"/>
</dbReference>
<organism evidence="6 7">
    <name type="scientific">Sphingobacterium athyrii</name>
    <dbReference type="NCBI Taxonomy" id="2152717"/>
    <lineage>
        <taxon>Bacteria</taxon>
        <taxon>Pseudomonadati</taxon>
        <taxon>Bacteroidota</taxon>
        <taxon>Sphingobacteriia</taxon>
        <taxon>Sphingobacteriales</taxon>
        <taxon>Sphingobacteriaceae</taxon>
        <taxon>Sphingobacterium</taxon>
    </lineage>
</organism>
<accession>A0A363NUX7</accession>
<evidence type="ECO:0000256" key="1">
    <source>
        <dbReference type="ARBA" id="ARBA00022448"/>
    </source>
</evidence>
<dbReference type="SUPFAM" id="SSF56935">
    <property type="entry name" value="Porins"/>
    <property type="match status" value="1"/>
</dbReference>
<dbReference type="SMART" id="SM00965">
    <property type="entry name" value="STN"/>
    <property type="match status" value="1"/>
</dbReference>
<keyword evidence="4" id="KW-1134">Transmembrane beta strand</keyword>
<sequence length="1149" mass="126630">MISELKIIVNSILYQFMNKIFYSKAFLCKKNKKRFLSNLIKMKLIGFVLAASSIGVYASTSAQVTVNVRNGKIENVLKNISKQTGVRFIYEEGLLKDRKTSLDLKNVTLNASLNIIFSKSNYSYRLHGNTVVIKSKTEASLKEATQDLIMKGRVIDENSLPLANVTVTEVGTSTSVQTDVNGNFTLKVSHTSAKIRLNIVGFDPQTITYSNAVVSVKMVSSSNQMDEVVVVGFGKQKKESVVGAISSVSSKDLKVPTSTLSNAFAGRVAGIIAVQRGGEPGADGSNFWVRGISTFAGPSNPLIFIDGIESSITDMNNLPPEVIDNFSLLKDASATALYGARGANGVLMITTKRGGNFEKARINFRIENTFAAPTKPVKFSNAVDYMETFNYALTNRGLAPRFSDEKITNTQNHLDPVAYPDVDWYKTLFKDMSLNQYANFNVAGGGNRADYFVSANFNNDNGFLRKDPFNKFDNNIKIRKYNVLANVGVSLSNTTKAIIRVNSRLDDYNGSGVTSSELYGRLFLAPPALFPAVLPANAENTDHIMFGNLNGGPIPSGTGNNIYYNPYANMVSGYRSSFTATNMGAIEVNQDLKFLLDGLHVKGLLSFTNVSTSSNVRSSSPFYYEVSDFKEVDGKYDYTYRNVTRGTTALSSNLTSEGSRLMNVNFVVDYTKQIKSHKVGGMLAYLSRDYNPNNPSSFVASLPTRNQGIAGRLTYGYNDTYFFEGNFGYNGSEAFAKGKRFGFFPSLAAGYMISNESFWQPLKPVISSLKFRGSWGIVGNANVYSSAGSVVRFPYLEEVNLNGRGYTFGNNWQTTQTGAAISKLGYPGATWERGKKINVGMDLGMFKDKFTLTADWFTETRSDIFMQRQVVPAEVGVVGLTPYANIGQVSSSGVDGNLSYQQQLTPDLYLNVRGTFTYSKNTLLDRDEPTQLFAYQSAIGRPLNVGYGYTAEGYYQDATDIATSPVNTLSKDLKPGDIKYKDLNADGKIDAFDKSYIGNPTVPQIVYGIGGSARYKKVDFSVFFQGTAKVSLFMSGIHPFNPESSALLQYIADDYWTENNTDAMYPRTISNLAYHSNFETSTHWMRDASFIRLKNAEVGFTHKFARVFVAGQNLVTFSKFKYWDVELGGGNGLKYPNNRIVSVGGQFNF</sequence>
<keyword evidence="1 4" id="KW-0813">Transport</keyword>
<evidence type="ECO:0000313" key="7">
    <source>
        <dbReference type="Proteomes" id="UP000250831"/>
    </source>
</evidence>
<dbReference type="InterPro" id="IPR039426">
    <property type="entry name" value="TonB-dep_rcpt-like"/>
</dbReference>
<feature type="domain" description="Secretin/TonB short N-terminal" evidence="5">
    <location>
        <begin position="86"/>
        <end position="136"/>
    </location>
</feature>
<reference evidence="6 7" key="1">
    <citation type="submission" date="2018-04" db="EMBL/GenBank/DDBJ databases">
        <title>Sphingobacterium sp. M46 Genome.</title>
        <authorList>
            <person name="Cheng J."/>
            <person name="Li Y."/>
        </authorList>
    </citation>
    <scope>NUCLEOTIDE SEQUENCE [LARGE SCALE GENOMIC DNA]</scope>
    <source>
        <strain evidence="6 7">M46</strain>
    </source>
</reference>
<dbReference type="NCBIfam" id="TIGR04056">
    <property type="entry name" value="OMP_RagA_SusC"/>
    <property type="match status" value="1"/>
</dbReference>